<dbReference type="Proteomes" id="UP000814243">
    <property type="component" value="Unassembled WGS sequence"/>
</dbReference>
<dbReference type="InterPro" id="IPR002656">
    <property type="entry name" value="Acyl_transf_3_dom"/>
</dbReference>
<proteinExistence type="predicted"/>
<evidence type="ECO:0000313" key="4">
    <source>
        <dbReference type="Proteomes" id="UP000814243"/>
    </source>
</evidence>
<reference evidence="3" key="1">
    <citation type="journal article" date="2021" name="G3 (Bethesda)">
        <title>Genome and transcriptome analysis of the beet armyworm Spodoptera exigua reveals targets for pest control. .</title>
        <authorList>
            <person name="Simon S."/>
            <person name="Breeschoten T."/>
            <person name="Jansen H.J."/>
            <person name="Dirks R.P."/>
            <person name="Schranz M.E."/>
            <person name="Ros V.I.D."/>
        </authorList>
    </citation>
    <scope>NUCLEOTIDE SEQUENCE</scope>
    <source>
        <strain evidence="3">TB_SE_WUR_2020</strain>
    </source>
</reference>
<protein>
    <recommendedName>
        <fullName evidence="2">Acyltransferase 3 domain-containing protein</fullName>
    </recommendedName>
</protein>
<evidence type="ECO:0000313" key="3">
    <source>
        <dbReference type="EMBL" id="KAH9639935.1"/>
    </source>
</evidence>
<dbReference type="EMBL" id="JACEFF010000298">
    <property type="protein sequence ID" value="KAH9639935.1"/>
    <property type="molecule type" value="Genomic_DNA"/>
</dbReference>
<feature type="transmembrane region" description="Helical" evidence="1">
    <location>
        <begin position="344"/>
        <end position="361"/>
    </location>
</feature>
<keyword evidence="1" id="KW-0472">Membrane</keyword>
<dbReference type="PANTHER" id="PTHR11161">
    <property type="entry name" value="O-ACYLTRANSFERASE"/>
    <property type="match status" value="1"/>
</dbReference>
<organism evidence="3 4">
    <name type="scientific">Spodoptera exigua</name>
    <name type="common">Beet armyworm</name>
    <name type="synonym">Noctua fulgens</name>
    <dbReference type="NCBI Taxonomy" id="7107"/>
    <lineage>
        <taxon>Eukaryota</taxon>
        <taxon>Metazoa</taxon>
        <taxon>Ecdysozoa</taxon>
        <taxon>Arthropoda</taxon>
        <taxon>Hexapoda</taxon>
        <taxon>Insecta</taxon>
        <taxon>Pterygota</taxon>
        <taxon>Neoptera</taxon>
        <taxon>Endopterygota</taxon>
        <taxon>Lepidoptera</taxon>
        <taxon>Glossata</taxon>
        <taxon>Ditrysia</taxon>
        <taxon>Noctuoidea</taxon>
        <taxon>Noctuidae</taxon>
        <taxon>Amphipyrinae</taxon>
        <taxon>Spodoptera</taxon>
    </lineage>
</organism>
<feature type="transmembrane region" description="Helical" evidence="1">
    <location>
        <begin position="306"/>
        <end position="324"/>
    </location>
</feature>
<accession>A0A922SJF6</accession>
<comment type="caution">
    <text evidence="3">The sequence shown here is derived from an EMBL/GenBank/DDBJ whole genome shotgun (WGS) entry which is preliminary data.</text>
</comment>
<evidence type="ECO:0000256" key="1">
    <source>
        <dbReference type="SAM" id="Phobius"/>
    </source>
</evidence>
<keyword evidence="1" id="KW-1133">Transmembrane helix</keyword>
<keyword evidence="1" id="KW-0812">Transmembrane</keyword>
<dbReference type="InterPro" id="IPR052728">
    <property type="entry name" value="O2_lipid_transport_reg"/>
</dbReference>
<dbReference type="Pfam" id="PF01757">
    <property type="entry name" value="Acyl_transf_3"/>
    <property type="match status" value="1"/>
</dbReference>
<dbReference type="AlphaFoldDB" id="A0A922SJF6"/>
<name>A0A922SJF6_SPOEX</name>
<feature type="transmembrane region" description="Helical" evidence="1">
    <location>
        <begin position="373"/>
        <end position="394"/>
    </location>
</feature>
<feature type="transmembrane region" description="Helical" evidence="1">
    <location>
        <begin position="448"/>
        <end position="467"/>
    </location>
</feature>
<feature type="domain" description="Acyltransferase 3" evidence="2">
    <location>
        <begin position="246"/>
        <end position="497"/>
    </location>
</feature>
<sequence length="523" mass="60117">MLFASLYEGYLERKYRLAKETRDLEVANDDNANHKQPVACKPEKKPIRNWKRPITMWWPMGSRCPQTMGIETFVGKLAVSVPIYSMRCSCMGQWICRFMSVIWVIMVHTYLTIFYVADNKTMRVITERNFCGILVTILFLRTEDKKSAKADQQDKQDINKNLNGFSNSALSISVISQQSFKEDLLDKPKTRAYSMAEFVTMIKSFFILLSYRIVRLTPAYGFVIGLNEIALRYTHDRSVFEPAIFDHITCDKYWWRNLLYINNLYPQREMCMVWSWYMANDTQFYVVGIILLLISVKHPKSAMVSLGLLMVSSWATTIYISVWHQYKARIQEPFEMFDPLYDKPWSRIGPYLVGMIVGWYLHKTKCQLKLPYWVVAVGWPVALGIIGSLIFSMVDGYFEVWPTAFYISVGHTAWGVAIAWVAISCCSGYGGLVNSFLSYRGLLPLSRLTYCAYLVHPTIMMYTSFLLDGPYHMQNSTVLAIYAGYAVMAFLASFAISLAFEAPAVRLLKIISGAPRSRKSVRA</sequence>
<dbReference type="PANTHER" id="PTHR11161:SF69">
    <property type="entry name" value="NOSE RESISTANT TO FLUOXETINE PROTEIN 6-LIKE PROTEIN"/>
    <property type="match status" value="1"/>
</dbReference>
<dbReference type="GO" id="GO:0016747">
    <property type="term" value="F:acyltransferase activity, transferring groups other than amino-acyl groups"/>
    <property type="evidence" value="ECO:0007669"/>
    <property type="project" value="InterPro"/>
</dbReference>
<feature type="transmembrane region" description="Helical" evidence="1">
    <location>
        <begin position="274"/>
        <end position="294"/>
    </location>
</feature>
<feature type="transmembrane region" description="Helical" evidence="1">
    <location>
        <begin position="479"/>
        <end position="500"/>
    </location>
</feature>
<evidence type="ECO:0000259" key="2">
    <source>
        <dbReference type="Pfam" id="PF01757"/>
    </source>
</evidence>
<feature type="transmembrane region" description="Helical" evidence="1">
    <location>
        <begin position="94"/>
        <end position="116"/>
    </location>
</feature>
<feature type="transmembrane region" description="Helical" evidence="1">
    <location>
        <begin position="414"/>
        <end position="436"/>
    </location>
</feature>
<gene>
    <name evidence="3" type="ORF">HF086_002849</name>
</gene>